<dbReference type="Proteomes" id="UP001281761">
    <property type="component" value="Unassembled WGS sequence"/>
</dbReference>
<evidence type="ECO:0000313" key="2">
    <source>
        <dbReference type="Proteomes" id="UP001281761"/>
    </source>
</evidence>
<evidence type="ECO:0000313" key="1">
    <source>
        <dbReference type="EMBL" id="KAK2945608.1"/>
    </source>
</evidence>
<dbReference type="InterPro" id="IPR011050">
    <property type="entry name" value="Pectin_lyase_fold/virulence"/>
</dbReference>
<accession>A0ABQ9X1E9</accession>
<dbReference type="EMBL" id="JARBJD010000253">
    <property type="protein sequence ID" value="KAK2945608.1"/>
    <property type="molecule type" value="Genomic_DNA"/>
</dbReference>
<keyword evidence="2" id="KW-1185">Reference proteome</keyword>
<name>A0ABQ9X1E9_9EUKA</name>
<dbReference type="SUPFAM" id="SSF51126">
    <property type="entry name" value="Pectin lyase-like"/>
    <property type="match status" value="1"/>
</dbReference>
<sequence length="2934" mass="316258">MSSPPHVSVVLSGISLASHRLSTNTGFAWTTNNTHQFGVISSQIHSSKFVNMTSVSPKITNYRINTLKQNIISSELAEVPNGLYGTITPVLSDLSVLNCLNSTIFNSPNDDPEPSIPTETQIYNDEINIKTTNDLIRTNLNALIYRFDSCKITSINYPTAVLIIYLQRVFGSVSFTSCEFYTELGNGWMRPVFLEAEPTLFPTFTVSRCTSVYFKQSNTRSGNSQFTPSRSFLTTFSDSSFTAPSPYYSGMTLMSNPNSIAYTQLVNCHFERQSGSSDGGTLSMDYSVTHFFDCSFVDCYSPAMGGAMRTANAYNIFHRCTFRDNVAQTRGGAIRFSYPKMVYFEDCHFFDNEANEMVGGQKAKHRGADIHVTSATVGMLFETQMIGCSSSSSDPRIGYFESVLHNGAPQNMDAYLPSQPTGRKAGYDMFLTLTGTDDLPAITGIVADLNADGTGLVLKVTGTGLPITGQYTITFADVVTTQVVLNGASITETDEGTCELFPNTEAKYGQTYLANVSHNEYQLSNQNGISFTVPLGPARVFSATAALNADDELKVIIHGQNLTVGALYTFELVTEVDTRTYTAEATSATEIESILIPITEVDPTPIVHSVSCTIGDTLTSLRVTLNGLNLPIGTELTVVLNSTESIVFTVGDSHTTSTLHETSSTFEFSTEYSIDSITCDDNQYTITFPNGLSFTTSSAPSTDPTVHSVSCTLGDTLTSLLVTLHGTNLPIGTALTVELNSTESIVFTVGDGNTVSKNHETRPNFEFSTEYSIDTITCDDPQYTITFPNGLSFTTPAPTPPKRQVLNWNQTYIIQNFSPDTTITEHSILSDDLCFTVPSTDPTVHSVSCAIGDTLTSLRVTLNGLNLPIGTELTVVLNSTESIVFTVGDSHTTSTLHETSSTFEFSTEYSIDSITCDDNQYTITFPNGLSFTTPSDPTPPAIVPPSLPFQPVCSSEKPCGTFTTIFAKIHDPDSTAKTSLNLVNIGYGDFADITRTFNNSVDLAGKGHVSHSPSSTRLTIDGYIVGTSGNLSVRAMVLKPSSAAVSLFTVNDPTANLRISLVRIEKLTNHVVPLFDLSEGLTYVNVSIFDTISLTKDAMISVTGSASICMSMSWLMQITRLSGTGGSCMDSFTSGSVNITYTDVAECYSTGNAGAFSHSSPGTATTYLNYNSIIFADNFGNSNPDGTKVTADLEVMGNDFVYLDYVSGTCSVLNTVRSMSEMPHYHNGQESLSVVHPSVHFYEYSVRQPVGARFEYGLPINQFKGFNASLESLVEGSDAVMFKITTSQFILIDPCVVCKHSWQVGYPKLVPQYFDRTLIECQNAGTMRLYSLQLHLNQTLTAAPFVVTDETGPMQFYAVTLFFNVTEQRAPLISCEHGYIDCWYVSLYGERGVDFVGHSMFEANGKASTLITSNFNRVRSDVNGSVLNTLKGNVTFDRSICQNCVARYGGALYMNFEADSFLVVIHPESSAFTESFSNNVAIGDDGTVDDPMGKGGALYLKGSPTSASAIRFNNTLINHARFENNKALNGTDIFIEKSVLAPIDIATTLGFGGGSYSDFFRIVIEDREFEELVELERISLLLPTPIISVNGSVKEPLTGMSGVDNVICKWASSFCSTLGYGVTFLNQKYQNKTMMKQYVQFVWNMTYTENSVVLSDQDLVIAGWKTSDQSKSTITRTLFVMDPLSDEGTFLVTLIKNACALFKGIDFKPTEKCGMFEVLDDAGELELNDVAFIFKSGLMYECPMIRTTLCPFTLTNVKFNTTEASSASFTTPLLYYQTNLDFTLVDVSFETLEMKSSPAVELITEGDISLQNVKFQGCTRQDAQQGKYIRVTATEFRIKRLPTLWAGCFEATQPLADFTGRDLFLGDQHEWYEASLMYYLLPPTTRIHLDNNNLEASTHPNCGSDRLVCSSIDSSYRSAKSNSITMIELSTDAPLLKPLDITMACTIRSGATPKTLTFGLTGGLSIAKSTSLVLTEINMDAESGTRTSAAITASGTVTVSQASFTSAAPVTITSALVSVTGGSFEMTGHDITNISSSASLFDVSSGSLLLDAVTVVWNGKGSTVVKQSKGTAELHTCTLSMSAVASILYVDSLFEVSGGELLVSSLTMNGGSSKIGSLLSATGGTTHIYDVDFQESKLAGSLVSGSGVVDIRKASFTQLSGQTSAANSGGTHAVSFIVRTGHVLSIGAQNDEVAFNSCTSPENGGALAVEIYGTGKLLITHTSFASCTTSGAGGALSIVCGQGVTSDSLVLKATYLLCMSDSSNHEDWIYLTGYFLSTVINPDNWEGYPDTWNSTTELYLAGEDKAKVGTAFHELTLLFYLIPYYNKTIYTGAYGVDASGCGAVTLPCANLDEADLHLNSNLLCTIAVVDATQLKGEVDLRQDKTEIVSKGGDKSRVDVSESGSLVNAAANLAHSLHLDALAFSLPSDRSIALLQSRSGMLTVTSCSFSSSSSSSVRTTHSLIACSGGSLIIEDSSFSWIVGNGDGSVVSCYLTGGSEKVEIVRSVFTNCGSMKGNGGVLWISCSSEIDSSSLIVGGKMTNCWCGDGKKGEWVFVEGHSLSSLISEENWEELLSSLVYPSDMNKLWGIDKAEEPTSRLRSISLLSLFERNGREKIFIDEQSRAGIDCGWDESRGCETVSKGMAQRKSSVTELIVVSRSNVGDAMILSSESVCISSHTSLKRGELVVSDLGTRSSVGLFVVSSCSVQFSSIELVMAASLSSVSSSASSLSSCWIVFGRGSSVSFVDCVVSSFCEGVGLFCGDGESSMILEDVDVSSCSFISPLIRIGNGSSSSIRACEIHDVVSTTELLSFCGFESIVLERLGLVNNEVSSSPQLRLVLDSSFARRSLPCTVDIRSCRFSSSLSHFSTEPFVFLSLVYHRCTLIVTNTTLSRTLSSSTLDSSEGGLIVYWKGSQPTVLRRNVKTSGCGVIVQQLA</sequence>
<protein>
    <submittedName>
        <fullName evidence="1">Uncharacterized protein</fullName>
    </submittedName>
</protein>
<comment type="caution">
    <text evidence="1">The sequence shown here is derived from an EMBL/GenBank/DDBJ whole genome shotgun (WGS) entry which is preliminary data.</text>
</comment>
<organism evidence="1 2">
    <name type="scientific">Blattamonas nauphoetae</name>
    <dbReference type="NCBI Taxonomy" id="2049346"/>
    <lineage>
        <taxon>Eukaryota</taxon>
        <taxon>Metamonada</taxon>
        <taxon>Preaxostyla</taxon>
        <taxon>Oxymonadida</taxon>
        <taxon>Blattamonas</taxon>
    </lineage>
</organism>
<reference evidence="1 2" key="1">
    <citation type="journal article" date="2022" name="bioRxiv">
        <title>Genomics of Preaxostyla Flagellates Illuminates Evolutionary Transitions and the Path Towards Mitochondrial Loss.</title>
        <authorList>
            <person name="Novak L.V.F."/>
            <person name="Treitli S.C."/>
            <person name="Pyrih J."/>
            <person name="Halakuc P."/>
            <person name="Pipaliya S.V."/>
            <person name="Vacek V."/>
            <person name="Brzon O."/>
            <person name="Soukal P."/>
            <person name="Eme L."/>
            <person name="Dacks J.B."/>
            <person name="Karnkowska A."/>
            <person name="Elias M."/>
            <person name="Hampl V."/>
        </authorList>
    </citation>
    <scope>NUCLEOTIDE SEQUENCE [LARGE SCALE GENOMIC DNA]</scope>
    <source>
        <strain evidence="1">NAU3</strain>
        <tissue evidence="1">Gut</tissue>
    </source>
</reference>
<proteinExistence type="predicted"/>
<gene>
    <name evidence="1" type="ORF">BLNAU_19463</name>
</gene>